<accession>A0A072VFL7</accession>
<name>A0A072VFL7_MEDTR</name>
<dbReference type="EMBL" id="CM001217">
    <property type="protein sequence ID" value="KEH40356.1"/>
    <property type="molecule type" value="Genomic_DNA"/>
</dbReference>
<reference evidence="1 3" key="2">
    <citation type="journal article" date="2014" name="BMC Genomics">
        <title>An improved genome release (version Mt4.0) for the model legume Medicago truncatula.</title>
        <authorList>
            <person name="Tang H."/>
            <person name="Krishnakumar V."/>
            <person name="Bidwell S."/>
            <person name="Rosen B."/>
            <person name="Chan A."/>
            <person name="Zhou S."/>
            <person name="Gentzbittel L."/>
            <person name="Childs K.L."/>
            <person name="Yandell M."/>
            <person name="Gundlach H."/>
            <person name="Mayer K.F."/>
            <person name="Schwartz D.C."/>
            <person name="Town C.D."/>
        </authorList>
    </citation>
    <scope>GENOME REANNOTATION</scope>
    <source>
        <strain evidence="1">A17</strain>
        <strain evidence="2 3">cv. Jemalong A17</strain>
    </source>
</reference>
<evidence type="ECO:0000313" key="2">
    <source>
        <dbReference type="EnsemblPlants" id="KEH40356"/>
    </source>
</evidence>
<dbReference type="AlphaFoldDB" id="A0A072VFL7"/>
<reference evidence="2" key="3">
    <citation type="submission" date="2015-04" db="UniProtKB">
        <authorList>
            <consortium name="EnsemblPlants"/>
        </authorList>
    </citation>
    <scope>IDENTIFICATION</scope>
    <source>
        <strain evidence="2">cv. Jemalong A17</strain>
    </source>
</reference>
<dbReference type="EnsemblPlants" id="KEH40356">
    <property type="protein sequence ID" value="KEH40356"/>
    <property type="gene ID" value="MTR_1g027720"/>
</dbReference>
<dbReference type="Proteomes" id="UP000002051">
    <property type="component" value="Unassembled WGS sequence"/>
</dbReference>
<gene>
    <name evidence="1" type="ordered locus">MTR_1g027720</name>
</gene>
<proteinExistence type="predicted"/>
<organism evidence="1 3">
    <name type="scientific">Medicago truncatula</name>
    <name type="common">Barrel medic</name>
    <name type="synonym">Medicago tribuloides</name>
    <dbReference type="NCBI Taxonomy" id="3880"/>
    <lineage>
        <taxon>Eukaryota</taxon>
        <taxon>Viridiplantae</taxon>
        <taxon>Streptophyta</taxon>
        <taxon>Embryophyta</taxon>
        <taxon>Tracheophyta</taxon>
        <taxon>Spermatophyta</taxon>
        <taxon>Magnoliopsida</taxon>
        <taxon>eudicotyledons</taxon>
        <taxon>Gunneridae</taxon>
        <taxon>Pentapetalae</taxon>
        <taxon>rosids</taxon>
        <taxon>fabids</taxon>
        <taxon>Fabales</taxon>
        <taxon>Fabaceae</taxon>
        <taxon>Papilionoideae</taxon>
        <taxon>50 kb inversion clade</taxon>
        <taxon>NPAAA clade</taxon>
        <taxon>Hologalegina</taxon>
        <taxon>IRL clade</taxon>
        <taxon>Trifolieae</taxon>
        <taxon>Medicago</taxon>
    </lineage>
</organism>
<keyword evidence="3" id="KW-1185">Reference proteome</keyword>
<protein>
    <submittedName>
        <fullName evidence="1 2">Uncharacterized protein</fullName>
    </submittedName>
</protein>
<evidence type="ECO:0000313" key="1">
    <source>
        <dbReference type="EMBL" id="KEH40356.1"/>
    </source>
</evidence>
<sequence length="69" mass="8084">MNETLKDDGWIMIMLDEHNQFQRNYVKGIMPKPFEKNIIRIKLVSRNKLNEQGEGDLNPLDLELSLEGI</sequence>
<dbReference type="HOGENOM" id="CLU_2779590_0_0_1"/>
<evidence type="ECO:0000313" key="3">
    <source>
        <dbReference type="Proteomes" id="UP000002051"/>
    </source>
</evidence>
<reference evidence="1 3" key="1">
    <citation type="journal article" date="2011" name="Nature">
        <title>The Medicago genome provides insight into the evolution of rhizobial symbioses.</title>
        <authorList>
            <person name="Young N.D."/>
            <person name="Debelle F."/>
            <person name="Oldroyd G.E."/>
            <person name="Geurts R."/>
            <person name="Cannon S.B."/>
            <person name="Udvardi M.K."/>
            <person name="Benedito V.A."/>
            <person name="Mayer K.F."/>
            <person name="Gouzy J."/>
            <person name="Schoof H."/>
            <person name="Van de Peer Y."/>
            <person name="Proost S."/>
            <person name="Cook D.R."/>
            <person name="Meyers B.C."/>
            <person name="Spannagl M."/>
            <person name="Cheung F."/>
            <person name="De Mita S."/>
            <person name="Krishnakumar V."/>
            <person name="Gundlach H."/>
            <person name="Zhou S."/>
            <person name="Mudge J."/>
            <person name="Bharti A.K."/>
            <person name="Murray J.D."/>
            <person name="Naoumkina M.A."/>
            <person name="Rosen B."/>
            <person name="Silverstein K.A."/>
            <person name="Tang H."/>
            <person name="Rombauts S."/>
            <person name="Zhao P.X."/>
            <person name="Zhou P."/>
            <person name="Barbe V."/>
            <person name="Bardou P."/>
            <person name="Bechner M."/>
            <person name="Bellec A."/>
            <person name="Berger A."/>
            <person name="Berges H."/>
            <person name="Bidwell S."/>
            <person name="Bisseling T."/>
            <person name="Choisne N."/>
            <person name="Couloux A."/>
            <person name="Denny R."/>
            <person name="Deshpande S."/>
            <person name="Dai X."/>
            <person name="Doyle J.J."/>
            <person name="Dudez A.M."/>
            <person name="Farmer A.D."/>
            <person name="Fouteau S."/>
            <person name="Franken C."/>
            <person name="Gibelin C."/>
            <person name="Gish J."/>
            <person name="Goldstein S."/>
            <person name="Gonzalez A.J."/>
            <person name="Green P.J."/>
            <person name="Hallab A."/>
            <person name="Hartog M."/>
            <person name="Hua A."/>
            <person name="Humphray S.J."/>
            <person name="Jeong D.H."/>
            <person name="Jing Y."/>
            <person name="Jocker A."/>
            <person name="Kenton S.M."/>
            <person name="Kim D.J."/>
            <person name="Klee K."/>
            <person name="Lai H."/>
            <person name="Lang C."/>
            <person name="Lin S."/>
            <person name="Macmil S.L."/>
            <person name="Magdelenat G."/>
            <person name="Matthews L."/>
            <person name="McCorrison J."/>
            <person name="Monaghan E.L."/>
            <person name="Mun J.H."/>
            <person name="Najar F.Z."/>
            <person name="Nicholson C."/>
            <person name="Noirot C."/>
            <person name="O'Bleness M."/>
            <person name="Paule C.R."/>
            <person name="Poulain J."/>
            <person name="Prion F."/>
            <person name="Qin B."/>
            <person name="Qu C."/>
            <person name="Retzel E.F."/>
            <person name="Riddle C."/>
            <person name="Sallet E."/>
            <person name="Samain S."/>
            <person name="Samson N."/>
            <person name="Sanders I."/>
            <person name="Saurat O."/>
            <person name="Scarpelli C."/>
            <person name="Schiex T."/>
            <person name="Segurens B."/>
            <person name="Severin A.J."/>
            <person name="Sherrier D.J."/>
            <person name="Shi R."/>
            <person name="Sims S."/>
            <person name="Singer S.R."/>
            <person name="Sinharoy S."/>
            <person name="Sterck L."/>
            <person name="Viollet A."/>
            <person name="Wang B.B."/>
            <person name="Wang K."/>
            <person name="Wang M."/>
            <person name="Wang X."/>
            <person name="Warfsmann J."/>
            <person name="Weissenbach J."/>
            <person name="White D.D."/>
            <person name="White J.D."/>
            <person name="Wiley G.B."/>
            <person name="Wincker P."/>
            <person name="Xing Y."/>
            <person name="Yang L."/>
            <person name="Yao Z."/>
            <person name="Ying F."/>
            <person name="Zhai J."/>
            <person name="Zhou L."/>
            <person name="Zuber A."/>
            <person name="Denarie J."/>
            <person name="Dixon R.A."/>
            <person name="May G.D."/>
            <person name="Schwartz D.C."/>
            <person name="Rogers J."/>
            <person name="Quetier F."/>
            <person name="Town C.D."/>
            <person name="Roe B.A."/>
        </authorList>
    </citation>
    <scope>NUCLEOTIDE SEQUENCE [LARGE SCALE GENOMIC DNA]</scope>
    <source>
        <strain evidence="1">A17</strain>
        <strain evidence="2 3">cv. Jemalong A17</strain>
    </source>
</reference>